<organism evidence="2 3">
    <name type="scientific">Aureococcus anophagefferens</name>
    <name type="common">Harmful bloom alga</name>
    <dbReference type="NCBI Taxonomy" id="44056"/>
    <lineage>
        <taxon>Eukaryota</taxon>
        <taxon>Sar</taxon>
        <taxon>Stramenopiles</taxon>
        <taxon>Ochrophyta</taxon>
        <taxon>Pelagophyceae</taxon>
        <taxon>Pelagomonadales</taxon>
        <taxon>Pelagomonadaceae</taxon>
        <taxon>Aureococcus</taxon>
    </lineage>
</organism>
<feature type="transmembrane region" description="Helical" evidence="1">
    <location>
        <begin position="12"/>
        <end position="29"/>
    </location>
</feature>
<keyword evidence="1" id="KW-1133">Transmembrane helix</keyword>
<feature type="transmembrane region" description="Helical" evidence="1">
    <location>
        <begin position="89"/>
        <end position="108"/>
    </location>
</feature>
<evidence type="ECO:0000313" key="3">
    <source>
        <dbReference type="Proteomes" id="UP001363151"/>
    </source>
</evidence>
<reference evidence="2 3" key="1">
    <citation type="submission" date="2024-03" db="EMBL/GenBank/DDBJ databases">
        <title>Aureococcus anophagefferens CCMP1851 and Kratosvirus quantuckense: Draft genome of a second virus-susceptible host strain in the model system.</title>
        <authorList>
            <person name="Chase E."/>
            <person name="Truchon A.R."/>
            <person name="Schepens W."/>
            <person name="Wilhelm S.W."/>
        </authorList>
    </citation>
    <scope>NUCLEOTIDE SEQUENCE [LARGE SCALE GENOMIC DNA]</scope>
    <source>
        <strain evidence="2 3">CCMP1851</strain>
    </source>
</reference>
<feature type="transmembrane region" description="Helical" evidence="1">
    <location>
        <begin position="60"/>
        <end position="82"/>
    </location>
</feature>
<feature type="transmembrane region" description="Helical" evidence="1">
    <location>
        <begin position="120"/>
        <end position="144"/>
    </location>
</feature>
<feature type="transmembrane region" description="Helical" evidence="1">
    <location>
        <begin position="192"/>
        <end position="214"/>
    </location>
</feature>
<comment type="caution">
    <text evidence="2">The sequence shown here is derived from an EMBL/GenBank/DDBJ whole genome shotgun (WGS) entry which is preliminary data.</text>
</comment>
<gene>
    <name evidence="2" type="ORF">SO694_00089052</name>
</gene>
<evidence type="ECO:0000256" key="1">
    <source>
        <dbReference type="SAM" id="Phobius"/>
    </source>
</evidence>
<accession>A0ABR1FJ11</accession>
<evidence type="ECO:0000313" key="2">
    <source>
        <dbReference type="EMBL" id="KAK7231771.1"/>
    </source>
</evidence>
<feature type="transmembrane region" description="Helical" evidence="1">
    <location>
        <begin position="36"/>
        <end position="54"/>
    </location>
</feature>
<dbReference type="Proteomes" id="UP001363151">
    <property type="component" value="Unassembled WGS sequence"/>
</dbReference>
<sequence>MFDDASAGSLQLYAAIVFVTYAGGCGFISRVTGCKIAACYAGIAYLALRFLGSFDVTSDVAAQLVRLLAFQTYLALFCSMLYGRDAMTFLTNWCLWFHVQYFAVGATADPALDRVAGVAHAAGFFAAYSVYFGFLVAAACGGCVPNDVLLRAQKEPATEFGVSSFIGWVHSSPTLFYVLDAMLARDHLRRIYAGRVPGTMAAGLAIFFSVGQFWECLHPNTRAPGVPVASFPK</sequence>
<keyword evidence="1" id="KW-0812">Transmembrane</keyword>
<proteinExistence type="predicted"/>
<name>A0ABR1FJ11_AURAN</name>
<keyword evidence="3" id="KW-1185">Reference proteome</keyword>
<keyword evidence="1" id="KW-0472">Membrane</keyword>
<dbReference type="EMBL" id="JBBJCI010000374">
    <property type="protein sequence ID" value="KAK7231771.1"/>
    <property type="molecule type" value="Genomic_DNA"/>
</dbReference>
<protein>
    <submittedName>
        <fullName evidence="2">Uncharacterized protein</fullName>
    </submittedName>
</protein>